<comment type="cofactor">
    <cofactor evidence="1">
        <name>Mn(2+)</name>
        <dbReference type="ChEBI" id="CHEBI:29035"/>
    </cofactor>
</comment>
<dbReference type="InParanoid" id="A0A3Q7HRB3"/>
<proteinExistence type="inferred from homology"/>
<dbReference type="Pfam" id="PF03368">
    <property type="entry name" value="Dicer_dimer"/>
    <property type="match status" value="1"/>
</dbReference>
<keyword evidence="4" id="KW-0540">Nuclease</keyword>
<dbReference type="OMA" id="TRKNHAY"/>
<keyword evidence="5" id="KW-0479">Metal-binding</keyword>
<keyword evidence="15" id="KW-0464">Manganese</keyword>
<keyword evidence="27" id="KW-1185">Reference proteome</keyword>
<dbReference type="Proteomes" id="UP000004994">
    <property type="component" value="Chromosome 8"/>
</dbReference>
<evidence type="ECO:0000256" key="11">
    <source>
        <dbReference type="ARBA" id="ARBA00022840"/>
    </source>
</evidence>
<dbReference type="GO" id="GO:0046872">
    <property type="term" value="F:metal ion binding"/>
    <property type="evidence" value="ECO:0007669"/>
    <property type="project" value="UniProtKB-KW"/>
</dbReference>
<dbReference type="PROSITE" id="PS51194">
    <property type="entry name" value="HELICASE_CTER"/>
    <property type="match status" value="1"/>
</dbReference>
<dbReference type="FunFam" id="3.30.160.380:FF:000001">
    <property type="entry name" value="Endoribonuclease dicer-like 1"/>
    <property type="match status" value="1"/>
</dbReference>
<dbReference type="FunFam" id="3.40.50.300:FF:000420">
    <property type="entry name" value="Endoribonuclease dicer-like 1"/>
    <property type="match status" value="1"/>
</dbReference>
<dbReference type="CDD" id="cd00593">
    <property type="entry name" value="RIBOc"/>
    <property type="match status" value="2"/>
</dbReference>
<evidence type="ECO:0000256" key="12">
    <source>
        <dbReference type="ARBA" id="ARBA00022842"/>
    </source>
</evidence>
<dbReference type="Gene3D" id="2.170.260.10">
    <property type="entry name" value="paz domain"/>
    <property type="match status" value="1"/>
</dbReference>
<dbReference type="Gramene" id="Solyc08g067210.3.1">
    <property type="protein sequence ID" value="Solyc08g067210.3.1"/>
    <property type="gene ID" value="Solyc08g067210.3"/>
</dbReference>
<dbReference type="PaxDb" id="4081-Solyc08g067200.1.1"/>
<evidence type="ECO:0000256" key="10">
    <source>
        <dbReference type="ARBA" id="ARBA00022806"/>
    </source>
</evidence>
<keyword evidence="6" id="KW-0677">Repeat</keyword>
<dbReference type="PROSITE" id="PS00517">
    <property type="entry name" value="RNASE_3_1"/>
    <property type="match status" value="1"/>
</dbReference>
<feature type="domain" description="DRBM" evidence="20">
    <location>
        <begin position="1692"/>
        <end position="1722"/>
    </location>
</feature>
<keyword evidence="11" id="KW-0067">ATP-binding</keyword>
<accession>A0A3Q7HRB3</accession>
<evidence type="ECO:0000256" key="2">
    <source>
        <dbReference type="ARBA" id="ARBA00001946"/>
    </source>
</evidence>
<comment type="similarity">
    <text evidence="17 18">Belongs to the helicase family. Dicer subfamily.</text>
</comment>
<dbReference type="PROSITE" id="PS50142">
    <property type="entry name" value="RNASE_3_2"/>
    <property type="match status" value="2"/>
</dbReference>
<dbReference type="GO" id="GO:0005524">
    <property type="term" value="F:ATP binding"/>
    <property type="evidence" value="ECO:0007669"/>
    <property type="project" value="UniProtKB-KW"/>
</dbReference>
<evidence type="ECO:0000313" key="26">
    <source>
        <dbReference type="EnsemblPlants" id="Solyc08g067210.3.1"/>
    </source>
</evidence>
<evidence type="ECO:0000259" key="23">
    <source>
        <dbReference type="PROSITE" id="PS51192"/>
    </source>
</evidence>
<dbReference type="GO" id="GO:0030422">
    <property type="term" value="P:siRNA processing"/>
    <property type="evidence" value="ECO:0000318"/>
    <property type="project" value="GO_Central"/>
</dbReference>
<dbReference type="CDD" id="cd18034">
    <property type="entry name" value="DEXHc_dicer"/>
    <property type="match status" value="1"/>
</dbReference>
<dbReference type="InterPro" id="IPR005034">
    <property type="entry name" value="Dicer_dimerisation"/>
</dbReference>
<sequence>MEEEKQENPLKRNFEAFSSEAEKMDVEKKKIEEFIPREYQLKVFKVAMRRNTIAVLDTGAGKTNIAVMMIREIGITLRNDDEKKLIVFLAPTVHLVHQQYEVIQHHTHLGVQEYYGAKGVDEWNAESWKKETDDNDVLVMTPQIFLDALRKGYIKFDTVCFLILDECHRASGNHPYARIMKEFYHLSRKRSKVFGMTASPVIRKGVSSSADCEEQISELESLLDSQVYTLESRVELDEFVPSAKETCKFYDPIVFSNTELKAKLEFSWSKFDAALADLKLSLPSQYKDTDDIYKKLRKRLSNCYAKILCCLENLGIICAYEAVKICLENVPNDKDENEILRTSSLQHRYFLEEALSIVQESMPQDCESLFDVGYDLSATLSMGHISSKLQVLLEIFQLLGKATQVRCLIFVERIITAKVIERVMKKMTWFSHFTIAYLTGTNTSVDALTRKAQKETLGSFLSGKVNLLFATDVVEEGIDVPHCSSVIRFDLPKTVRSYVQSRGRARQTESQYILMLERGNKKQREQMFDIIRSEYSMTDTAIKRDPDDSVVKPCLVKETKAYYVEATGASVTADSSVSVLTKYCEMLPGDKFFSPKPVFQYILSGELYRCKLTLPPNAALQTIVGPECRSSQLSRQLVCLDACKKLHQIGALNDHLLPFNEKPPRGGSDVQDRKLGAGTTKLKELHGTACISALSGSWGNDPNGEVYQVYKMNFLCNIKEVKYSSFILLLQSELDYDVGNVEVELFLVSKFVESSVSHCGKVHLDSQQVAKAKIFQELFFNGLFGKLFIKSSCGRKFLLDTEKSLWEPSNMYLLLPLDPLDSSCEPYRVDWEAIESSVSVVEFLKKNGWLSKEKSEAKRKNSLVDRTASFVEDIDQTDLIHFANMSISRSKIMDMVVVAIHTGRIYSVLEAVANSSAESPFEVDSEATVAPFSSFADYFHKKYGIVLVYPGQPLLLLKQSHNAYNLLVDFKKEGISCGPKSKDSTMVVKKPLNNVHMPPELLVCFDIRLDILKSFYLLPSLMHRLASLMLASQLRKDISSHSGDLHISSSLILEALTTLRCNESFSMERLELLGDSVLKYAVSCYLFLKYPKKHEGQLTNERSQAISNSALHKLGTNQHLQEKELLEDNFLNPVKNGYIRDGAFDPRRWTAPGQLSLWLCPCEHGVETSQVPLDKKFLTEDPKEVVGKHCDRGHRWMGSKTISDCVEALIGAYYVGGGFVAALKLMKWLGFKAELEPSLVEDAINTASLYSYTPKAKDIEDLELKLAYKFSIKGLLLEAITHATVQELEAGYSYQRLEFLGDSVLDILVTWYLYQKHKDIDPGELTDLRSASVNNDNFAYAAVRRNLHVHLQHHSGCLESEISLFVKSVSNSDSLQGNKAPKLRNFPASKAQSSPPETSATRAAGRIFAGELSDPRAGACDFFPPEYNEFLRNRASKKSSPPVAYGAQPNQLSNKYALDILEEKGMMGCRPIDTPMDPNGEPFSNPERYRRLIGKLNYLTVTRPDISFPVSVVSQIMTSPCDSHWEAVVLILRYIKSAPGKGLLFEDQGHEHIIGYTDADGARSPSDRRSTSGYCVLVGGNLVLWKSKKQNVVARSSSESEYRAMATATCELVLGDLVESIAGAVLIDTKLNLDEVWKIFKPLLSPIVTPDKLELPPFRELIELCDSLGYFFKEHCVMKGDTVNAELRLQLIDDLLIAEGSGQTRKNAKAQAALKLLKNLEKKGISFKKKKEEASFVDVPQSLDFDGDICIQANTSCPDMASRKKRKKVYLNNKTDEAQSVPSDCSTSSSYSNKDTQVIGPINMTRGGPRISLFELCKKLQWPMPSFESTERTSKSLIECGEGSDKRKVYNTFASRISLTIPDYGLIELTGDERADKKSSLDSAALHMLYELERQGKIAIGNQ</sequence>
<name>A0A3Q7HRB3_SOLLC</name>
<evidence type="ECO:0000256" key="15">
    <source>
        <dbReference type="ARBA" id="ARBA00023211"/>
    </source>
</evidence>
<dbReference type="PANTHER" id="PTHR14950">
    <property type="entry name" value="DICER-RELATED"/>
    <property type="match status" value="1"/>
</dbReference>
<evidence type="ECO:0000259" key="21">
    <source>
        <dbReference type="PROSITE" id="PS50142"/>
    </source>
</evidence>
<dbReference type="InterPro" id="IPR000999">
    <property type="entry name" value="RNase_III_dom"/>
</dbReference>
<keyword evidence="12" id="KW-0460">Magnesium</keyword>
<dbReference type="CDD" id="cd09272">
    <property type="entry name" value="RNase_HI_RT_Ty1"/>
    <property type="match status" value="1"/>
</dbReference>
<feature type="region of interest" description="Disordered" evidence="19">
    <location>
        <begin position="1375"/>
        <end position="1401"/>
    </location>
</feature>
<dbReference type="FunCoup" id="A0A3Q7HRB3">
    <property type="interactions" value="1844"/>
</dbReference>
<feature type="domain" description="Helicase C-terminal" evidence="24">
    <location>
        <begin position="394"/>
        <end position="546"/>
    </location>
</feature>
<dbReference type="PROSITE" id="PS50821">
    <property type="entry name" value="PAZ"/>
    <property type="match status" value="1"/>
</dbReference>
<reference evidence="26" key="1">
    <citation type="journal article" date="2012" name="Nature">
        <title>The tomato genome sequence provides insights into fleshy fruit evolution.</title>
        <authorList>
            <consortium name="Tomato Genome Consortium"/>
        </authorList>
    </citation>
    <scope>NUCLEOTIDE SEQUENCE [LARGE SCALE GENOMIC DNA]</scope>
    <source>
        <strain evidence="26">cv. Heinz 1706</strain>
    </source>
</reference>
<evidence type="ECO:0000256" key="8">
    <source>
        <dbReference type="ARBA" id="ARBA00022759"/>
    </source>
</evidence>
<keyword evidence="10" id="KW-0347">Helicase</keyword>
<evidence type="ECO:0000256" key="4">
    <source>
        <dbReference type="ARBA" id="ARBA00022722"/>
    </source>
</evidence>
<dbReference type="STRING" id="4081.A0A3Q7HRB3"/>
<evidence type="ECO:0000256" key="13">
    <source>
        <dbReference type="ARBA" id="ARBA00022884"/>
    </source>
</evidence>
<feature type="domain" description="RNase III" evidence="21">
    <location>
        <begin position="1031"/>
        <end position="1218"/>
    </location>
</feature>
<dbReference type="Gene3D" id="3.30.160.380">
    <property type="entry name" value="Dicer dimerisation domain"/>
    <property type="match status" value="1"/>
</dbReference>
<dbReference type="InterPro" id="IPR011545">
    <property type="entry name" value="DEAD/DEAH_box_helicase_dom"/>
</dbReference>
<protein>
    <submittedName>
        <fullName evidence="26">Uncharacterized protein</fullName>
    </submittedName>
</protein>
<evidence type="ECO:0000256" key="17">
    <source>
        <dbReference type="ARBA" id="ARBA00035116"/>
    </source>
</evidence>
<evidence type="ECO:0000256" key="6">
    <source>
        <dbReference type="ARBA" id="ARBA00022737"/>
    </source>
</evidence>
<evidence type="ECO:0000256" key="1">
    <source>
        <dbReference type="ARBA" id="ARBA00001936"/>
    </source>
</evidence>
<evidence type="ECO:0000259" key="25">
    <source>
        <dbReference type="PROSITE" id="PS51327"/>
    </source>
</evidence>
<dbReference type="SMART" id="SM00490">
    <property type="entry name" value="HELICc"/>
    <property type="match status" value="1"/>
</dbReference>
<dbReference type="InterPro" id="IPR036085">
    <property type="entry name" value="PAZ_dom_sf"/>
</dbReference>
<dbReference type="InterPro" id="IPR038248">
    <property type="entry name" value="Dicer_dimer_sf"/>
</dbReference>
<evidence type="ECO:0000259" key="22">
    <source>
        <dbReference type="PROSITE" id="PS50821"/>
    </source>
</evidence>
<feature type="domain" description="PAZ" evidence="22">
    <location>
        <begin position="878"/>
        <end position="1006"/>
    </location>
</feature>
<dbReference type="FunFam" id="2.170.260.10:FF:000004">
    <property type="entry name" value="Dicer-like 104"/>
    <property type="match status" value="1"/>
</dbReference>
<dbReference type="GO" id="GO:0003723">
    <property type="term" value="F:RNA binding"/>
    <property type="evidence" value="ECO:0000318"/>
    <property type="project" value="GO_Central"/>
</dbReference>
<feature type="domain" description="Dicer dsRNA-binding fold" evidence="25">
    <location>
        <begin position="576"/>
        <end position="666"/>
    </location>
</feature>
<dbReference type="GO" id="GO:0005634">
    <property type="term" value="C:nucleus"/>
    <property type="evidence" value="ECO:0000318"/>
    <property type="project" value="GO_Central"/>
</dbReference>
<dbReference type="FunFam" id="3.40.50.300:FF:000705">
    <property type="entry name" value="Endoribonuclease dicer-like protein"/>
    <property type="match status" value="1"/>
</dbReference>
<organism evidence="26">
    <name type="scientific">Solanum lycopersicum</name>
    <name type="common">Tomato</name>
    <name type="synonym">Lycopersicon esculentum</name>
    <dbReference type="NCBI Taxonomy" id="4081"/>
    <lineage>
        <taxon>Eukaryota</taxon>
        <taxon>Viridiplantae</taxon>
        <taxon>Streptophyta</taxon>
        <taxon>Embryophyta</taxon>
        <taxon>Tracheophyta</taxon>
        <taxon>Spermatophyta</taxon>
        <taxon>Magnoliopsida</taxon>
        <taxon>eudicotyledons</taxon>
        <taxon>Gunneridae</taxon>
        <taxon>Pentapetalae</taxon>
        <taxon>asterids</taxon>
        <taxon>lamiids</taxon>
        <taxon>Solanales</taxon>
        <taxon>Solanaceae</taxon>
        <taxon>Solanoideae</taxon>
        <taxon>Solaneae</taxon>
        <taxon>Solanum</taxon>
        <taxon>Solanum subgen. Lycopersicon</taxon>
    </lineage>
</organism>
<dbReference type="SMART" id="SM00535">
    <property type="entry name" value="RIBOc"/>
    <property type="match status" value="2"/>
</dbReference>
<dbReference type="Gene3D" id="3.40.50.300">
    <property type="entry name" value="P-loop containing nucleotide triphosphate hydrolases"/>
    <property type="match status" value="2"/>
</dbReference>
<dbReference type="GO" id="GO:0004525">
    <property type="term" value="F:ribonuclease III activity"/>
    <property type="evidence" value="ECO:0000318"/>
    <property type="project" value="GO_Central"/>
</dbReference>
<dbReference type="Pfam" id="PF00636">
    <property type="entry name" value="Ribonuclease_3"/>
    <property type="match status" value="2"/>
</dbReference>
<keyword evidence="14" id="KW-0943">RNA-mediated gene silencing</keyword>
<dbReference type="SUPFAM" id="SSF101690">
    <property type="entry name" value="PAZ domain"/>
    <property type="match status" value="1"/>
</dbReference>
<dbReference type="FunFam" id="1.10.1520.10:FF:000004">
    <property type="entry name" value="Endoribonuclease dicer-like 1"/>
    <property type="match status" value="1"/>
</dbReference>
<keyword evidence="13 18" id="KW-0694">RNA-binding</keyword>
<dbReference type="FunFam" id="1.10.1520.10:FF:000008">
    <property type="entry name" value="Dicer-like 104"/>
    <property type="match status" value="1"/>
</dbReference>
<comment type="cofactor">
    <cofactor evidence="2">
        <name>Mg(2+)</name>
        <dbReference type="ChEBI" id="CHEBI:18420"/>
    </cofactor>
</comment>
<dbReference type="GO" id="GO:0010267">
    <property type="term" value="P:ta-siRNA processing"/>
    <property type="evidence" value="ECO:0007669"/>
    <property type="project" value="UniProtKB-ARBA"/>
</dbReference>
<dbReference type="SMART" id="SM00949">
    <property type="entry name" value="PAZ"/>
    <property type="match status" value="1"/>
</dbReference>
<comment type="subcellular location">
    <subcellularLocation>
        <location evidence="3">Nucleus</location>
    </subcellularLocation>
</comment>
<dbReference type="PROSITE" id="PS51192">
    <property type="entry name" value="HELICASE_ATP_BIND_1"/>
    <property type="match status" value="1"/>
</dbReference>
<dbReference type="CDD" id="cd18802">
    <property type="entry name" value="SF2_C_dicer"/>
    <property type="match status" value="1"/>
</dbReference>
<evidence type="ECO:0000256" key="14">
    <source>
        <dbReference type="ARBA" id="ARBA00023158"/>
    </source>
</evidence>
<keyword evidence="16" id="KW-0539">Nucleus</keyword>
<dbReference type="Gene3D" id="1.10.1520.10">
    <property type="entry name" value="Ribonuclease III domain"/>
    <property type="match status" value="3"/>
</dbReference>
<feature type="domain" description="RNase III" evidence="21">
    <location>
        <begin position="1259"/>
        <end position="1376"/>
    </location>
</feature>
<evidence type="ECO:0000256" key="3">
    <source>
        <dbReference type="ARBA" id="ARBA00004123"/>
    </source>
</evidence>
<feature type="domain" description="Helicase ATP-binding" evidence="23">
    <location>
        <begin position="43"/>
        <end position="218"/>
    </location>
</feature>
<dbReference type="SUPFAM" id="SSF56672">
    <property type="entry name" value="DNA/RNA polymerases"/>
    <property type="match status" value="1"/>
</dbReference>
<evidence type="ECO:0000259" key="20">
    <source>
        <dbReference type="PROSITE" id="PS50137"/>
    </source>
</evidence>
<dbReference type="Pfam" id="PF00271">
    <property type="entry name" value="Helicase_C"/>
    <property type="match status" value="1"/>
</dbReference>
<dbReference type="PROSITE" id="PS51327">
    <property type="entry name" value="DICER_DSRBF"/>
    <property type="match status" value="1"/>
</dbReference>
<keyword evidence="9" id="KW-0378">Hydrolase</keyword>
<reference evidence="26" key="2">
    <citation type="submission" date="2019-01" db="UniProtKB">
        <authorList>
            <consortium name="EnsemblPlants"/>
        </authorList>
    </citation>
    <scope>IDENTIFICATION</scope>
    <source>
        <strain evidence="26">cv. Heinz 1706</strain>
    </source>
</reference>
<dbReference type="EnsemblPlants" id="Solyc08g067210.3.1">
    <property type="protein sequence ID" value="Solyc08g067210.3.1"/>
    <property type="gene ID" value="Solyc08g067210.3"/>
</dbReference>
<feature type="compositionally biased region" description="Polar residues" evidence="19">
    <location>
        <begin position="1390"/>
        <end position="1401"/>
    </location>
</feature>
<dbReference type="InterPro" id="IPR014001">
    <property type="entry name" value="Helicase_ATP-bd"/>
</dbReference>
<dbReference type="Gene3D" id="3.30.160.20">
    <property type="match status" value="1"/>
</dbReference>
<dbReference type="PANTHER" id="PTHR14950:SF46">
    <property type="entry name" value="ENDORIBONUCLEASE DICER HOMOLOG 3"/>
    <property type="match status" value="1"/>
</dbReference>
<dbReference type="InterPro" id="IPR036389">
    <property type="entry name" value="RNase_III_sf"/>
</dbReference>
<evidence type="ECO:0000256" key="18">
    <source>
        <dbReference type="PROSITE-ProRule" id="PRU00657"/>
    </source>
</evidence>
<evidence type="ECO:0000256" key="16">
    <source>
        <dbReference type="ARBA" id="ARBA00023242"/>
    </source>
</evidence>
<evidence type="ECO:0000256" key="7">
    <source>
        <dbReference type="ARBA" id="ARBA00022741"/>
    </source>
</evidence>
<dbReference type="GO" id="GO:0004386">
    <property type="term" value="F:helicase activity"/>
    <property type="evidence" value="ECO:0007669"/>
    <property type="project" value="UniProtKB-KW"/>
</dbReference>
<evidence type="ECO:0000256" key="5">
    <source>
        <dbReference type="ARBA" id="ARBA00022723"/>
    </source>
</evidence>
<dbReference type="GO" id="GO:0005737">
    <property type="term" value="C:cytoplasm"/>
    <property type="evidence" value="ECO:0000318"/>
    <property type="project" value="GO_Central"/>
</dbReference>
<dbReference type="Pfam" id="PF00270">
    <property type="entry name" value="DEAD"/>
    <property type="match status" value="1"/>
</dbReference>
<keyword evidence="7" id="KW-0547">Nucleotide-binding</keyword>
<dbReference type="SUPFAM" id="SSF69065">
    <property type="entry name" value="RNase III domain-like"/>
    <property type="match status" value="2"/>
</dbReference>
<dbReference type="InterPro" id="IPR003100">
    <property type="entry name" value="PAZ_dom"/>
</dbReference>
<dbReference type="Pfam" id="PF02170">
    <property type="entry name" value="PAZ"/>
    <property type="match status" value="1"/>
</dbReference>
<dbReference type="InterPro" id="IPR043502">
    <property type="entry name" value="DNA/RNA_pol_sf"/>
</dbReference>
<keyword evidence="8" id="KW-0255">Endonuclease</keyword>
<dbReference type="InterPro" id="IPR014720">
    <property type="entry name" value="dsRBD_dom"/>
</dbReference>
<dbReference type="InterPro" id="IPR027417">
    <property type="entry name" value="P-loop_NTPase"/>
</dbReference>
<evidence type="ECO:0000256" key="9">
    <source>
        <dbReference type="ARBA" id="ARBA00022801"/>
    </source>
</evidence>
<dbReference type="SUPFAM" id="SSF52540">
    <property type="entry name" value="P-loop containing nucleoside triphosphate hydrolases"/>
    <property type="match status" value="1"/>
</dbReference>
<evidence type="ECO:0000313" key="27">
    <source>
        <dbReference type="Proteomes" id="UP000004994"/>
    </source>
</evidence>
<dbReference type="SMART" id="SM00487">
    <property type="entry name" value="DEXDc"/>
    <property type="match status" value="1"/>
</dbReference>
<dbReference type="InterPro" id="IPR001650">
    <property type="entry name" value="Helicase_C-like"/>
</dbReference>
<evidence type="ECO:0000259" key="24">
    <source>
        <dbReference type="PROSITE" id="PS51194"/>
    </source>
</evidence>
<dbReference type="PROSITE" id="PS50137">
    <property type="entry name" value="DS_RBD"/>
    <property type="match status" value="1"/>
</dbReference>
<evidence type="ECO:0000256" key="19">
    <source>
        <dbReference type="SAM" id="MobiDB-lite"/>
    </source>
</evidence>